<evidence type="ECO:0000259" key="6">
    <source>
        <dbReference type="Pfam" id="PF02518"/>
    </source>
</evidence>
<dbReference type="EMBL" id="FNBA01000001">
    <property type="protein sequence ID" value="SDE36147.1"/>
    <property type="molecule type" value="Genomic_DNA"/>
</dbReference>
<dbReference type="AlphaFoldDB" id="A0A1G7CA09"/>
<sequence>MALFVSTPVCAQSQPAIDSSTYHYNSIIQLTNSDAIHAAFLYFQKSSEQNLQKGDTLKAVSNLRLMAIGQNELGFVFESEKTAVKALKLLGDGIASEAVIDAKIGLYNELGMLYSNNSNYTKALELYNKALQIAQKSRDSSILLNNKANVYKHMDQFELAREQLDIVYKKSKTGKDSIQIARALNNLGYVQSLLGVPEGLTNMQTALRIWSDHEFNTGIYSGYKNLTRYYKNQENTEQAQLHADKAYATAKKINSVPYIKDALSLFMEISDDPTVVAYKRMNDSIAKAKQLQENKFALLKYDLSEEKEKTEANKLLTETQKRRTLLFQSIGVFILLSGVFLYLLLKAKHKKEKLQQVYATETRISKKVHDEVANDVYQVMTKIQGATVTSESLLDDLESIYTKTRDISKENSAVDVTENFEATLNDLLLSYQNDAVSIVTRNSSAIPWKTISEAKKTALYRVLQELMTNMRKHSEATAVAIIFQQEGTKTLVTYSDNGMGCDLKKHNGLQNAENRIHTVKGTLTFESEIGKGFKVKMTL</sequence>
<feature type="repeat" description="TPR" evidence="4">
    <location>
        <begin position="104"/>
        <end position="137"/>
    </location>
</feature>
<keyword evidence="1" id="KW-0808">Transferase</keyword>
<keyword evidence="4" id="KW-0802">TPR repeat</keyword>
<reference evidence="7 8" key="1">
    <citation type="submission" date="2016-10" db="EMBL/GenBank/DDBJ databases">
        <authorList>
            <person name="de Groot N.N."/>
        </authorList>
    </citation>
    <scope>NUCLEOTIDE SEQUENCE [LARGE SCALE GENOMIC DNA]</scope>
    <source>
        <strain evidence="7 8">DSM 16195</strain>
    </source>
</reference>
<evidence type="ECO:0000256" key="4">
    <source>
        <dbReference type="PROSITE-ProRule" id="PRU00339"/>
    </source>
</evidence>
<dbReference type="Proteomes" id="UP000199321">
    <property type="component" value="Unassembled WGS sequence"/>
</dbReference>
<dbReference type="SUPFAM" id="SSF48452">
    <property type="entry name" value="TPR-like"/>
    <property type="match status" value="1"/>
</dbReference>
<feature type="transmembrane region" description="Helical" evidence="5">
    <location>
        <begin position="325"/>
        <end position="345"/>
    </location>
</feature>
<dbReference type="PANTHER" id="PTHR24421">
    <property type="entry name" value="NITRATE/NITRITE SENSOR PROTEIN NARX-RELATED"/>
    <property type="match status" value="1"/>
</dbReference>
<keyword evidence="5" id="KW-0812">Transmembrane</keyword>
<proteinExistence type="predicted"/>
<dbReference type="PROSITE" id="PS50293">
    <property type="entry name" value="TPR_REGION"/>
    <property type="match status" value="1"/>
</dbReference>
<dbReference type="CDD" id="cd16917">
    <property type="entry name" value="HATPase_UhpB-NarQ-NarX-like"/>
    <property type="match status" value="1"/>
</dbReference>
<keyword evidence="3" id="KW-0902">Two-component regulatory system</keyword>
<evidence type="ECO:0000256" key="2">
    <source>
        <dbReference type="ARBA" id="ARBA00022777"/>
    </source>
</evidence>
<keyword evidence="5" id="KW-1133">Transmembrane helix</keyword>
<feature type="domain" description="Histidine kinase/HSP90-like ATPase" evidence="6">
    <location>
        <begin position="456"/>
        <end position="539"/>
    </location>
</feature>
<evidence type="ECO:0000256" key="3">
    <source>
        <dbReference type="ARBA" id="ARBA00023012"/>
    </source>
</evidence>
<protein>
    <submittedName>
        <fullName evidence="7">Tetratricopeptide repeat-containing protein</fullName>
    </submittedName>
</protein>
<dbReference type="SMART" id="SM00028">
    <property type="entry name" value="TPR"/>
    <property type="match status" value="3"/>
</dbReference>
<evidence type="ECO:0000256" key="5">
    <source>
        <dbReference type="SAM" id="Phobius"/>
    </source>
</evidence>
<evidence type="ECO:0000313" key="8">
    <source>
        <dbReference type="Proteomes" id="UP000199321"/>
    </source>
</evidence>
<dbReference type="InterPro" id="IPR036890">
    <property type="entry name" value="HATPase_C_sf"/>
</dbReference>
<dbReference type="PROSITE" id="PS50005">
    <property type="entry name" value="TPR"/>
    <property type="match status" value="1"/>
</dbReference>
<dbReference type="STRING" id="227084.SAMN05421855_101267"/>
<dbReference type="Gene3D" id="3.30.565.10">
    <property type="entry name" value="Histidine kinase-like ATPase, C-terminal domain"/>
    <property type="match status" value="1"/>
</dbReference>
<keyword evidence="8" id="KW-1185">Reference proteome</keyword>
<dbReference type="InterPro" id="IPR011990">
    <property type="entry name" value="TPR-like_helical_dom_sf"/>
</dbReference>
<dbReference type="Pfam" id="PF13424">
    <property type="entry name" value="TPR_12"/>
    <property type="match status" value="1"/>
</dbReference>
<evidence type="ECO:0000313" key="7">
    <source>
        <dbReference type="EMBL" id="SDE36147.1"/>
    </source>
</evidence>
<name>A0A1G7CA09_9FLAO</name>
<dbReference type="GO" id="GO:0016301">
    <property type="term" value="F:kinase activity"/>
    <property type="evidence" value="ECO:0007669"/>
    <property type="project" value="UniProtKB-KW"/>
</dbReference>
<keyword evidence="5" id="KW-0472">Membrane</keyword>
<accession>A0A1G7CA09</accession>
<dbReference type="GO" id="GO:0000160">
    <property type="term" value="P:phosphorelay signal transduction system"/>
    <property type="evidence" value="ECO:0007669"/>
    <property type="project" value="UniProtKB-KW"/>
</dbReference>
<dbReference type="InterPro" id="IPR050482">
    <property type="entry name" value="Sensor_HK_TwoCompSys"/>
</dbReference>
<dbReference type="InterPro" id="IPR003594">
    <property type="entry name" value="HATPase_dom"/>
</dbReference>
<dbReference type="InterPro" id="IPR019734">
    <property type="entry name" value="TPR_rpt"/>
</dbReference>
<gene>
    <name evidence="7" type="ORF">SAMN05421855_101267</name>
</gene>
<keyword evidence="2" id="KW-0418">Kinase</keyword>
<dbReference type="Pfam" id="PF02518">
    <property type="entry name" value="HATPase_c"/>
    <property type="match status" value="1"/>
</dbReference>
<dbReference type="PANTHER" id="PTHR24421:SF60">
    <property type="entry name" value="SENSOR HISTIDINE KINASE COMP"/>
    <property type="match status" value="1"/>
</dbReference>
<dbReference type="Gene3D" id="1.25.40.10">
    <property type="entry name" value="Tetratricopeptide repeat domain"/>
    <property type="match status" value="2"/>
</dbReference>
<organism evidence="7 8">
    <name type="scientific">Ulvibacter litoralis</name>
    <dbReference type="NCBI Taxonomy" id="227084"/>
    <lineage>
        <taxon>Bacteria</taxon>
        <taxon>Pseudomonadati</taxon>
        <taxon>Bacteroidota</taxon>
        <taxon>Flavobacteriia</taxon>
        <taxon>Flavobacteriales</taxon>
        <taxon>Flavobacteriaceae</taxon>
        <taxon>Ulvibacter</taxon>
    </lineage>
</organism>
<dbReference type="SUPFAM" id="SSF55874">
    <property type="entry name" value="ATPase domain of HSP90 chaperone/DNA topoisomerase II/histidine kinase"/>
    <property type="match status" value="1"/>
</dbReference>
<evidence type="ECO:0000256" key="1">
    <source>
        <dbReference type="ARBA" id="ARBA00022679"/>
    </source>
</evidence>